<sequence>MKIQIVLISLLLLFISCSKKEESNVTFKYFDFTFSNTFETSFSVKFTPNDSVYIREHWSGYDAFDSTKIPKSKTNYIALISKKDKAKLLDLISKTQLKKYNESYQEDYSDGRYYTFYIDKDSIKKSIAIHSHKDDVPKDLDSLAKWIYTWKKKVRLIETNKKLTFFSSKSVLPPPPPPPLLKTK</sequence>
<dbReference type="PROSITE" id="PS51257">
    <property type="entry name" value="PROKAR_LIPOPROTEIN"/>
    <property type="match status" value="1"/>
</dbReference>
<accession>A0ABT4W6B6</accession>
<gene>
    <name evidence="1" type="ORF">NJT12_00700</name>
</gene>
<organism evidence="1 2">
    <name type="scientific">Flavobacterium azizsancarii</name>
    <dbReference type="NCBI Taxonomy" id="2961580"/>
    <lineage>
        <taxon>Bacteria</taxon>
        <taxon>Pseudomonadati</taxon>
        <taxon>Bacteroidota</taxon>
        <taxon>Flavobacteriia</taxon>
        <taxon>Flavobacteriales</taxon>
        <taxon>Flavobacteriaceae</taxon>
        <taxon>Flavobacterium</taxon>
    </lineage>
</organism>
<evidence type="ECO:0008006" key="3">
    <source>
        <dbReference type="Google" id="ProtNLM"/>
    </source>
</evidence>
<keyword evidence="2" id="KW-1185">Reference proteome</keyword>
<protein>
    <recommendedName>
        <fullName evidence="3">Lipoprotein</fullName>
    </recommendedName>
</protein>
<dbReference type="Proteomes" id="UP001212170">
    <property type="component" value="Unassembled WGS sequence"/>
</dbReference>
<reference evidence="1 2" key="1">
    <citation type="journal article" date="2023" name="Chemosphere">
        <title>Whole genome analysis of Flavobacterium aziz-sancarii sp. nov., isolated from Ardley Island (Antarctica), revealed a rich resistome and bioremediation potential.</title>
        <authorList>
            <person name="Otur C."/>
            <person name="Okay S."/>
            <person name="Kurt-Kizildogan A."/>
        </authorList>
    </citation>
    <scope>NUCLEOTIDE SEQUENCE [LARGE SCALE GENOMIC DNA]</scope>
    <source>
        <strain evidence="1 2">AC</strain>
    </source>
</reference>
<evidence type="ECO:0000313" key="2">
    <source>
        <dbReference type="Proteomes" id="UP001212170"/>
    </source>
</evidence>
<proteinExistence type="predicted"/>
<evidence type="ECO:0000313" key="1">
    <source>
        <dbReference type="EMBL" id="MDA6068123.1"/>
    </source>
</evidence>
<comment type="caution">
    <text evidence="1">The sequence shown here is derived from an EMBL/GenBank/DDBJ whole genome shotgun (WGS) entry which is preliminary data.</text>
</comment>
<name>A0ABT4W6B6_9FLAO</name>
<dbReference type="RefSeq" id="WP_271334002.1">
    <property type="nucleotide sequence ID" value="NZ_JAMZNK010000001.1"/>
</dbReference>
<dbReference type="EMBL" id="JAMZNK010000001">
    <property type="protein sequence ID" value="MDA6068123.1"/>
    <property type="molecule type" value="Genomic_DNA"/>
</dbReference>